<accession>A0A6G0W8F0</accession>
<feature type="region of interest" description="Disordered" evidence="1">
    <location>
        <begin position="96"/>
        <end position="212"/>
    </location>
</feature>
<feature type="compositionally biased region" description="Low complexity" evidence="1">
    <location>
        <begin position="139"/>
        <end position="172"/>
    </location>
</feature>
<keyword evidence="2" id="KW-1133">Transmembrane helix</keyword>
<feature type="transmembrane region" description="Helical" evidence="2">
    <location>
        <begin position="49"/>
        <end position="69"/>
    </location>
</feature>
<evidence type="ECO:0000313" key="4">
    <source>
        <dbReference type="Proteomes" id="UP000481153"/>
    </source>
</evidence>
<evidence type="ECO:0000313" key="3">
    <source>
        <dbReference type="EMBL" id="KAF0722419.1"/>
    </source>
</evidence>
<reference evidence="3 4" key="1">
    <citation type="submission" date="2019-07" db="EMBL/GenBank/DDBJ databases">
        <title>Genomics analysis of Aphanomyces spp. identifies a new class of oomycete effector associated with host adaptation.</title>
        <authorList>
            <person name="Gaulin E."/>
        </authorList>
    </citation>
    <scope>NUCLEOTIDE SEQUENCE [LARGE SCALE GENOMIC DNA]</scope>
    <source>
        <strain evidence="3 4">ATCC 201684</strain>
    </source>
</reference>
<keyword evidence="2" id="KW-0472">Membrane</keyword>
<dbReference type="InterPro" id="IPR037176">
    <property type="entry name" value="Osmotin/thaumatin-like_sf"/>
</dbReference>
<proteinExistence type="predicted"/>
<keyword evidence="2" id="KW-0812">Transmembrane</keyword>
<dbReference type="VEuPathDB" id="FungiDB:AeMF1_014911"/>
<comment type="caution">
    <text evidence="3">The sequence shown here is derived from an EMBL/GenBank/DDBJ whole genome shotgun (WGS) entry which is preliminary data.</text>
</comment>
<feature type="compositionally biased region" description="Low complexity" evidence="1">
    <location>
        <begin position="105"/>
        <end position="118"/>
    </location>
</feature>
<organism evidence="3 4">
    <name type="scientific">Aphanomyces euteiches</name>
    <dbReference type="NCBI Taxonomy" id="100861"/>
    <lineage>
        <taxon>Eukaryota</taxon>
        <taxon>Sar</taxon>
        <taxon>Stramenopiles</taxon>
        <taxon>Oomycota</taxon>
        <taxon>Saprolegniomycetes</taxon>
        <taxon>Saprolegniales</taxon>
        <taxon>Verrucalvaceae</taxon>
        <taxon>Aphanomyces</taxon>
    </lineage>
</organism>
<dbReference type="Proteomes" id="UP000481153">
    <property type="component" value="Unassembled WGS sequence"/>
</dbReference>
<evidence type="ECO:0000256" key="2">
    <source>
        <dbReference type="SAM" id="Phobius"/>
    </source>
</evidence>
<evidence type="ECO:0000256" key="1">
    <source>
        <dbReference type="SAM" id="MobiDB-lite"/>
    </source>
</evidence>
<dbReference type="SUPFAM" id="SSF49870">
    <property type="entry name" value="Osmotin, thaumatin-like protein"/>
    <property type="match status" value="1"/>
</dbReference>
<feature type="compositionally biased region" description="Polar residues" evidence="1">
    <location>
        <begin position="123"/>
        <end position="138"/>
    </location>
</feature>
<dbReference type="PANTHER" id="PTHR31737">
    <property type="entry name" value="PROTEIN TOS1"/>
    <property type="match status" value="1"/>
</dbReference>
<gene>
    <name evidence="3" type="ORF">Ae201684_018422</name>
</gene>
<dbReference type="PANTHER" id="PTHR31737:SF2">
    <property type="entry name" value="PROTEIN TOS1"/>
    <property type="match status" value="1"/>
</dbReference>
<name>A0A6G0W8F0_9STRA</name>
<feature type="compositionally biased region" description="Pro residues" evidence="1">
    <location>
        <begin position="186"/>
        <end position="210"/>
    </location>
</feature>
<dbReference type="AlphaFoldDB" id="A0A6G0W8F0"/>
<dbReference type="PRINTS" id="PR01217">
    <property type="entry name" value="PRICHEXTENSN"/>
</dbReference>
<protein>
    <submittedName>
        <fullName evidence="3">Uncharacterized protein</fullName>
    </submittedName>
</protein>
<dbReference type="PROSITE" id="PS51367">
    <property type="entry name" value="THAUMATIN_2"/>
    <property type="match status" value="1"/>
</dbReference>
<keyword evidence="4" id="KW-1185">Reference proteome</keyword>
<sequence length="364" mass="37668">MAYDHASPGVQDGNSIVAYRETDWVPRPTDLKDTEEYEQNFQMRRRNRILMIVAATFVVVGAAIGVIVATSSKGSTISTSSADITQAPTTTAAPVLSDTVSADVPSTSDPTTQTPQITYSVADVNSTSGDATNSTAKNGTSAGEVSVGSTGSSTESLSISETTTSAPTTVAPTPAPTPEPTTAAPTPAPTPPPTTTTPKPTPAPTPPPTTTGPLAPGYFRFVNNCRSSYSLWYSSLGGAKQVVKVLGPGDTFDTDGRLARSAMFFVSSSSDSLGDATLFETEFSSGTFYYDISIIPVGCGVSWDSCGGKHYAFNVPMSVIPSKTGGTCKNLVCGAPGCSDAYHVPNDPQTWTCPGSVSMVISFC</sequence>
<dbReference type="EMBL" id="VJMJ01000335">
    <property type="protein sequence ID" value="KAF0722419.1"/>
    <property type="molecule type" value="Genomic_DNA"/>
</dbReference>
<dbReference type="InterPro" id="IPR001938">
    <property type="entry name" value="Thaumatin"/>
</dbReference>